<dbReference type="InterPro" id="IPR051213">
    <property type="entry name" value="START_lipid_transfer"/>
</dbReference>
<dbReference type="InterPro" id="IPR002913">
    <property type="entry name" value="START_lipid-bd_dom"/>
</dbReference>
<dbReference type="AlphaFoldDB" id="A0AAV5SJ55"/>
<evidence type="ECO:0000313" key="3">
    <source>
        <dbReference type="Proteomes" id="UP001432027"/>
    </source>
</evidence>
<keyword evidence="3" id="KW-1185">Reference proteome</keyword>
<proteinExistence type="predicted"/>
<dbReference type="PANTHER" id="PTHR19308:SF53">
    <property type="entry name" value="CERAMIDE TRANSFER PROTEIN"/>
    <property type="match status" value="1"/>
</dbReference>
<evidence type="ECO:0000313" key="2">
    <source>
        <dbReference type="EMBL" id="GMS83103.1"/>
    </source>
</evidence>
<dbReference type="Pfam" id="PF01852">
    <property type="entry name" value="START"/>
    <property type="match status" value="1"/>
</dbReference>
<reference evidence="2" key="1">
    <citation type="submission" date="2023-10" db="EMBL/GenBank/DDBJ databases">
        <title>Genome assembly of Pristionchus species.</title>
        <authorList>
            <person name="Yoshida K."/>
            <person name="Sommer R.J."/>
        </authorList>
    </citation>
    <scope>NUCLEOTIDE SEQUENCE</scope>
    <source>
        <strain evidence="2">RS0144</strain>
    </source>
</reference>
<comment type="caution">
    <text evidence="2">The sequence shown here is derived from an EMBL/GenBank/DDBJ whole genome shotgun (WGS) entry which is preliminary data.</text>
</comment>
<gene>
    <name evidence="2" type="ORF">PENTCL1PPCAC_5278</name>
</gene>
<organism evidence="2 3">
    <name type="scientific">Pristionchus entomophagus</name>
    <dbReference type="NCBI Taxonomy" id="358040"/>
    <lineage>
        <taxon>Eukaryota</taxon>
        <taxon>Metazoa</taxon>
        <taxon>Ecdysozoa</taxon>
        <taxon>Nematoda</taxon>
        <taxon>Chromadorea</taxon>
        <taxon>Rhabditida</taxon>
        <taxon>Rhabditina</taxon>
        <taxon>Diplogasteromorpha</taxon>
        <taxon>Diplogasteroidea</taxon>
        <taxon>Neodiplogasteridae</taxon>
        <taxon>Pristionchus</taxon>
    </lineage>
</organism>
<protein>
    <recommendedName>
        <fullName evidence="1">START domain-containing protein</fullName>
    </recommendedName>
</protein>
<dbReference type="GO" id="GO:0005737">
    <property type="term" value="C:cytoplasm"/>
    <property type="evidence" value="ECO:0007669"/>
    <property type="project" value="UniProtKB-ARBA"/>
</dbReference>
<dbReference type="Gene3D" id="3.30.530.20">
    <property type="match status" value="1"/>
</dbReference>
<sequence length="161" mass="18459">MGWDHTLEEAKIVERISEDLVVIHQKHKTIWPAAPRESLFWSHLRRVDERKSEGAHDCYVVCNKDVKRLDVPFGSSSAIRVGLTVSMICETFLENPHNLPLSQLPRSAFTCKVIYVSSIHPGGWVPTAALRHVYKLEYPKFLRTFTAFVHDKVNNRPQVAI</sequence>
<name>A0AAV5SJ55_9BILA</name>
<dbReference type="PROSITE" id="PS50848">
    <property type="entry name" value="START"/>
    <property type="match status" value="1"/>
</dbReference>
<evidence type="ECO:0000259" key="1">
    <source>
        <dbReference type="PROSITE" id="PS50848"/>
    </source>
</evidence>
<dbReference type="GO" id="GO:0035621">
    <property type="term" value="P:ER to Golgi ceramide transport"/>
    <property type="evidence" value="ECO:0007669"/>
    <property type="project" value="TreeGrafter"/>
</dbReference>
<dbReference type="Proteomes" id="UP001432027">
    <property type="component" value="Unassembled WGS sequence"/>
</dbReference>
<feature type="domain" description="START" evidence="1">
    <location>
        <begin position="1"/>
        <end position="154"/>
    </location>
</feature>
<dbReference type="PANTHER" id="PTHR19308">
    <property type="entry name" value="PHOSPHATIDYLCHOLINE TRANSFER PROTEIN"/>
    <property type="match status" value="1"/>
</dbReference>
<dbReference type="SUPFAM" id="SSF55961">
    <property type="entry name" value="Bet v1-like"/>
    <property type="match status" value="1"/>
</dbReference>
<dbReference type="EMBL" id="BTSX01000002">
    <property type="protein sequence ID" value="GMS83103.1"/>
    <property type="molecule type" value="Genomic_DNA"/>
</dbReference>
<accession>A0AAV5SJ55</accession>
<dbReference type="GO" id="GO:0008289">
    <property type="term" value="F:lipid binding"/>
    <property type="evidence" value="ECO:0007669"/>
    <property type="project" value="InterPro"/>
</dbReference>
<dbReference type="InterPro" id="IPR023393">
    <property type="entry name" value="START-like_dom_sf"/>
</dbReference>